<gene>
    <name evidence="2" type="ORF">XENORESO_011388</name>
</gene>
<reference evidence="2 3" key="1">
    <citation type="submission" date="2021-06" db="EMBL/GenBank/DDBJ databases">
        <authorList>
            <person name="Palmer J.M."/>
        </authorList>
    </citation>
    <scope>NUCLEOTIDE SEQUENCE [LARGE SCALE GENOMIC DNA]</scope>
    <source>
        <strain evidence="2 3">XR_2019</strain>
        <tissue evidence="2">Muscle</tissue>
    </source>
</reference>
<dbReference type="EMBL" id="JAHRIM010093595">
    <property type="protein sequence ID" value="MEQ2278034.1"/>
    <property type="molecule type" value="Genomic_DNA"/>
</dbReference>
<comment type="caution">
    <text evidence="2">The sequence shown here is derived from an EMBL/GenBank/DDBJ whole genome shotgun (WGS) entry which is preliminary data.</text>
</comment>
<organism evidence="2 3">
    <name type="scientific">Xenotaenia resolanae</name>
    <dbReference type="NCBI Taxonomy" id="208358"/>
    <lineage>
        <taxon>Eukaryota</taxon>
        <taxon>Metazoa</taxon>
        <taxon>Chordata</taxon>
        <taxon>Craniata</taxon>
        <taxon>Vertebrata</taxon>
        <taxon>Euteleostomi</taxon>
        <taxon>Actinopterygii</taxon>
        <taxon>Neopterygii</taxon>
        <taxon>Teleostei</taxon>
        <taxon>Neoteleostei</taxon>
        <taxon>Acanthomorphata</taxon>
        <taxon>Ovalentaria</taxon>
        <taxon>Atherinomorphae</taxon>
        <taxon>Cyprinodontiformes</taxon>
        <taxon>Goodeidae</taxon>
        <taxon>Xenotaenia</taxon>
    </lineage>
</organism>
<dbReference type="Proteomes" id="UP001444071">
    <property type="component" value="Unassembled WGS sequence"/>
</dbReference>
<evidence type="ECO:0000313" key="2">
    <source>
        <dbReference type="EMBL" id="MEQ2278034.1"/>
    </source>
</evidence>
<name>A0ABV0X9T1_9TELE</name>
<keyword evidence="3" id="KW-1185">Reference proteome</keyword>
<dbReference type="InterPro" id="IPR008160">
    <property type="entry name" value="Collagen"/>
</dbReference>
<feature type="non-terminal residue" evidence="2">
    <location>
        <position position="1"/>
    </location>
</feature>
<evidence type="ECO:0000313" key="3">
    <source>
        <dbReference type="Proteomes" id="UP001444071"/>
    </source>
</evidence>
<accession>A0ABV0X9T1</accession>
<protein>
    <submittedName>
        <fullName evidence="2">Uncharacterized protein</fullName>
    </submittedName>
</protein>
<dbReference type="PANTHER" id="PTHR24637:SF428">
    <property type="entry name" value="SCAVENGER RECEPTOR CLASS A MEMBER 3"/>
    <property type="match status" value="1"/>
</dbReference>
<feature type="region of interest" description="Disordered" evidence="1">
    <location>
        <begin position="94"/>
        <end position="172"/>
    </location>
</feature>
<feature type="non-terminal residue" evidence="2">
    <location>
        <position position="172"/>
    </location>
</feature>
<evidence type="ECO:0000256" key="1">
    <source>
        <dbReference type="SAM" id="MobiDB-lite"/>
    </source>
</evidence>
<dbReference type="PANTHER" id="PTHR24637">
    <property type="entry name" value="COLLAGEN"/>
    <property type="match status" value="1"/>
</dbReference>
<proteinExistence type="predicted"/>
<dbReference type="Pfam" id="PF01391">
    <property type="entry name" value="Collagen"/>
    <property type="match status" value="1"/>
</dbReference>
<feature type="compositionally biased region" description="Gly residues" evidence="1">
    <location>
        <begin position="146"/>
        <end position="155"/>
    </location>
</feature>
<feature type="compositionally biased region" description="Gly residues" evidence="1">
    <location>
        <begin position="128"/>
        <end position="137"/>
    </location>
</feature>
<sequence>VLVIFSDGLDEDVMTLENESEKLRQSGISSLLIVALEGVRNAAQLQMVEFGRGFGYKLPLSIGMPSIGNTILKQIDLVSDRECCNVMCKCSGPEGIRGSRGPPGPKGVPGQKGYPGFPGEEGVAGERGPSGPGGLPGVQGCPGLRGQKGGRGLRGNRGEDGEDGLNGVDGEQ</sequence>